<dbReference type="AlphaFoldDB" id="A0AA97NLR5"/>
<gene>
    <name evidence="2" type="ORF">OOU_Y34scaffold01135g2</name>
</gene>
<reference evidence="2" key="1">
    <citation type="journal article" date="2012" name="PLoS Genet.">
        <title>Comparative analysis of the genomes of two field isolates of the rice blast fungus Magnaporthe oryzae.</title>
        <authorList>
            <person name="Xue M."/>
            <person name="Yang J."/>
            <person name="Li Z."/>
            <person name="Hu S."/>
            <person name="Yao N."/>
            <person name="Dean R.A."/>
            <person name="Zhao W."/>
            <person name="Shen M."/>
            <person name="Zhang H."/>
            <person name="Li C."/>
            <person name="Liu L."/>
            <person name="Cao L."/>
            <person name="Xu X."/>
            <person name="Xing Y."/>
            <person name="Hsiang T."/>
            <person name="Zhang Z."/>
            <person name="Xu J.R."/>
            <person name="Peng Y.L."/>
        </authorList>
    </citation>
    <scope>NUCLEOTIDE SEQUENCE</scope>
    <source>
        <strain evidence="2">Y34</strain>
    </source>
</reference>
<proteinExistence type="predicted"/>
<name>A0AA97NLR5_PYRO3</name>
<sequence>MKLALFLLATASSGALAKTAGCWCYHGGKHNNNYTTAACQSSSSITFTQDRKTYCFKSGFDTQAWKRTCRLKEAHYGECAMV</sequence>
<feature type="chain" id="PRO_5041720739" evidence="1">
    <location>
        <begin position="18"/>
        <end position="82"/>
    </location>
</feature>
<dbReference type="Proteomes" id="UP000011086">
    <property type="component" value="Unassembled WGS sequence"/>
</dbReference>
<evidence type="ECO:0000313" key="2">
    <source>
        <dbReference type="EMBL" id="ELQ32478.1"/>
    </source>
</evidence>
<feature type="signal peptide" evidence="1">
    <location>
        <begin position="1"/>
        <end position="17"/>
    </location>
</feature>
<organism evidence="2">
    <name type="scientific">Pyricularia oryzae (strain Y34)</name>
    <name type="common">Rice blast fungus</name>
    <name type="synonym">Magnaporthe oryzae</name>
    <dbReference type="NCBI Taxonomy" id="1143189"/>
    <lineage>
        <taxon>Eukaryota</taxon>
        <taxon>Fungi</taxon>
        <taxon>Dikarya</taxon>
        <taxon>Ascomycota</taxon>
        <taxon>Pezizomycotina</taxon>
        <taxon>Sordariomycetes</taxon>
        <taxon>Sordariomycetidae</taxon>
        <taxon>Magnaporthales</taxon>
        <taxon>Pyriculariaceae</taxon>
        <taxon>Pyricularia</taxon>
    </lineage>
</organism>
<accession>A0AA97NLR5</accession>
<evidence type="ECO:0000256" key="1">
    <source>
        <dbReference type="SAM" id="SignalP"/>
    </source>
</evidence>
<protein>
    <submittedName>
        <fullName evidence="2">Uncharacterized protein</fullName>
    </submittedName>
</protein>
<keyword evidence="1" id="KW-0732">Signal</keyword>
<dbReference type="EMBL" id="JH793269">
    <property type="protein sequence ID" value="ELQ32478.1"/>
    <property type="molecule type" value="Genomic_DNA"/>
</dbReference>